<dbReference type="KEGG" id="tvi:Thivi_0436"/>
<dbReference type="PRINTS" id="PR00111">
    <property type="entry name" value="ABHYDROLASE"/>
</dbReference>
<reference evidence="2 3" key="1">
    <citation type="submission" date="2012-06" db="EMBL/GenBank/DDBJ databases">
        <title>Complete sequence of Thiocystis violascens DSM 198.</title>
        <authorList>
            <consortium name="US DOE Joint Genome Institute"/>
            <person name="Lucas S."/>
            <person name="Han J."/>
            <person name="Lapidus A."/>
            <person name="Cheng J.-F."/>
            <person name="Goodwin L."/>
            <person name="Pitluck S."/>
            <person name="Peters L."/>
            <person name="Ovchinnikova G."/>
            <person name="Teshima H."/>
            <person name="Detter J.C."/>
            <person name="Han C."/>
            <person name="Tapia R."/>
            <person name="Land M."/>
            <person name="Hauser L."/>
            <person name="Kyrpides N."/>
            <person name="Ivanova N."/>
            <person name="Pagani I."/>
            <person name="Vogl K."/>
            <person name="Liu Z."/>
            <person name="Frigaard N.-U."/>
            <person name="Bryant D."/>
            <person name="Woyke T."/>
        </authorList>
    </citation>
    <scope>NUCLEOTIDE SEQUENCE [LARGE SCALE GENOMIC DNA]</scope>
    <source>
        <strain evidence="3">ATCC 17096 / DSM 198 / 6111</strain>
    </source>
</reference>
<evidence type="ECO:0000313" key="2">
    <source>
        <dbReference type="EMBL" id="AFL72503.1"/>
    </source>
</evidence>
<dbReference type="GO" id="GO:0016746">
    <property type="term" value="F:acyltransferase activity"/>
    <property type="evidence" value="ECO:0007669"/>
    <property type="project" value="UniProtKB-KW"/>
</dbReference>
<dbReference type="STRING" id="765911.Thivi_0436"/>
<dbReference type="eggNOG" id="COG2267">
    <property type="taxonomic scope" value="Bacteria"/>
</dbReference>
<dbReference type="SUPFAM" id="SSF53474">
    <property type="entry name" value="alpha/beta-Hydrolases"/>
    <property type="match status" value="1"/>
</dbReference>
<dbReference type="InterPro" id="IPR029058">
    <property type="entry name" value="AB_hydrolase_fold"/>
</dbReference>
<accession>I3Y685</accession>
<dbReference type="PANTHER" id="PTHR43689:SF8">
    <property type="entry name" value="ALPHA_BETA-HYDROLASES SUPERFAMILY PROTEIN"/>
    <property type="match status" value="1"/>
</dbReference>
<dbReference type="GO" id="GO:0016787">
    <property type="term" value="F:hydrolase activity"/>
    <property type="evidence" value="ECO:0007669"/>
    <property type="project" value="UniProtKB-KW"/>
</dbReference>
<keyword evidence="2" id="KW-0012">Acyltransferase</keyword>
<evidence type="ECO:0000313" key="3">
    <source>
        <dbReference type="Proteomes" id="UP000006062"/>
    </source>
</evidence>
<keyword evidence="2" id="KW-0808">Transferase</keyword>
<gene>
    <name evidence="2" type="ordered locus">Thivi_0436</name>
</gene>
<proteinExistence type="predicted"/>
<dbReference type="EMBL" id="CP003154">
    <property type="protein sequence ID" value="AFL72503.1"/>
    <property type="molecule type" value="Genomic_DNA"/>
</dbReference>
<dbReference type="Pfam" id="PF00561">
    <property type="entry name" value="Abhydrolase_1"/>
    <property type="match status" value="1"/>
</dbReference>
<dbReference type="PANTHER" id="PTHR43689">
    <property type="entry name" value="HYDROLASE"/>
    <property type="match status" value="1"/>
</dbReference>
<dbReference type="AlphaFoldDB" id="I3Y685"/>
<dbReference type="PRINTS" id="PR00412">
    <property type="entry name" value="EPOXHYDRLASE"/>
</dbReference>
<keyword evidence="2" id="KW-0378">Hydrolase</keyword>
<name>I3Y685_THIV6</name>
<dbReference type="InterPro" id="IPR000639">
    <property type="entry name" value="Epox_hydrolase-like"/>
</dbReference>
<dbReference type="HOGENOM" id="CLU_020336_50_4_6"/>
<keyword evidence="3" id="KW-1185">Reference proteome</keyword>
<dbReference type="Gene3D" id="3.40.50.1820">
    <property type="entry name" value="alpha/beta hydrolase"/>
    <property type="match status" value="1"/>
</dbReference>
<dbReference type="Proteomes" id="UP000006062">
    <property type="component" value="Chromosome"/>
</dbReference>
<organism evidence="2 3">
    <name type="scientific">Thiocystis violascens (strain ATCC 17096 / DSM 198 / 6111)</name>
    <name type="common">Chromatium violascens</name>
    <dbReference type="NCBI Taxonomy" id="765911"/>
    <lineage>
        <taxon>Bacteria</taxon>
        <taxon>Pseudomonadati</taxon>
        <taxon>Pseudomonadota</taxon>
        <taxon>Gammaproteobacteria</taxon>
        <taxon>Chromatiales</taxon>
        <taxon>Chromatiaceae</taxon>
        <taxon>Thiocystis</taxon>
    </lineage>
</organism>
<feature type="domain" description="AB hydrolase-1" evidence="1">
    <location>
        <begin position="61"/>
        <end position="303"/>
    </location>
</feature>
<sequence>MLERGEAGKDIVLPLNRPQAFRSLMDTFAALQNRLADADSQFLDCNGFRVHYKRAGTGPTLILLLHGSFLSLRSWRRVMEPLAEQATVVAFDRPVFGLTSRPLPRDGGGARYSAEAQSDLVAALIGQLGFERAILIGNSTGGTVALLTALRHPATVQGLVLVGAMIYSGYATSEVPGPMLAVMKAARPVFSRLMKFMIATLYDKALRKFWFRQERFSDEELAAYRADFMIGPWDQAFFELFLTTRHLGLESRLPTLAVPVLVVTGAYDRAVKPEESRRLAADIPQATLEVIPDCGHLPQEESPEAFIAAVRAFLHRAAIPGLD</sequence>
<protein>
    <submittedName>
        <fullName evidence="2">Putative hydrolase or acyltransferase of alpha/beta superfamily</fullName>
    </submittedName>
</protein>
<dbReference type="InterPro" id="IPR000073">
    <property type="entry name" value="AB_hydrolase_1"/>
</dbReference>
<evidence type="ECO:0000259" key="1">
    <source>
        <dbReference type="Pfam" id="PF00561"/>
    </source>
</evidence>